<evidence type="ECO:0000259" key="15">
    <source>
        <dbReference type="Pfam" id="PF07715"/>
    </source>
</evidence>
<keyword evidence="6 13" id="KW-0732">Signal</keyword>
<dbReference type="Gene3D" id="2.170.130.10">
    <property type="entry name" value="TonB-dependent receptor, plug domain"/>
    <property type="match status" value="1"/>
</dbReference>
<evidence type="ECO:0000259" key="14">
    <source>
        <dbReference type="Pfam" id="PF00593"/>
    </source>
</evidence>
<evidence type="ECO:0000313" key="16">
    <source>
        <dbReference type="EMBL" id="MCS0583293.1"/>
    </source>
</evidence>
<evidence type="ECO:0000256" key="4">
    <source>
        <dbReference type="ARBA" id="ARBA00022452"/>
    </source>
</evidence>
<dbReference type="InterPro" id="IPR012910">
    <property type="entry name" value="Plug_dom"/>
</dbReference>
<dbReference type="InterPro" id="IPR036942">
    <property type="entry name" value="Beta-barrel_TonB_sf"/>
</dbReference>
<comment type="similarity">
    <text evidence="2 11 12">Belongs to the TonB-dependent receptor family.</text>
</comment>
<keyword evidence="17" id="KW-1185">Reference proteome</keyword>
<feature type="signal peptide" evidence="13">
    <location>
        <begin position="1"/>
        <end position="25"/>
    </location>
</feature>
<evidence type="ECO:0000256" key="8">
    <source>
        <dbReference type="ARBA" id="ARBA00023136"/>
    </source>
</evidence>
<organism evidence="16 17">
    <name type="scientific">Massilia pinisoli</name>
    <dbReference type="NCBI Taxonomy" id="1772194"/>
    <lineage>
        <taxon>Bacteria</taxon>
        <taxon>Pseudomonadati</taxon>
        <taxon>Pseudomonadota</taxon>
        <taxon>Betaproteobacteria</taxon>
        <taxon>Burkholderiales</taxon>
        <taxon>Oxalobacteraceae</taxon>
        <taxon>Telluria group</taxon>
        <taxon>Massilia</taxon>
    </lineage>
</organism>
<comment type="subcellular location">
    <subcellularLocation>
        <location evidence="1 11">Cell outer membrane</location>
        <topology evidence="1 11">Multi-pass membrane protein</topology>
    </subcellularLocation>
</comment>
<sequence>MNATGRPFPWTLLLAGLALAQPACADDAVRRPGGEFVDLSIEELANIDVTSVSRRPERLQDAPASVYVITAEDIRRAGVRNLAEALNLAPNVQVARGSNTDYFISARGMNGTSNSPANKLLVMIDGRSVYSPLFSGMFWDESDVMLEDVERIEVISGPGGTLWGVNAVNGVISITTRHARDTQGDLLVLRADSDGGAAAFRHGGAMAGGAWRAYAKVFGLARSELASGQPIDDDWTQGQAGLRGDWARGAERFSVNANTWRGRQGQPAPGVIGAPGADKGLGDITTHGANVTGRWEHLLDGGGSVTAQAYYDYRYRRVPPTFRDAVDIADLQLQHALAPLGRHSIVWGGEYRYSWDHVENSRFVAFLPASDKQAWASLFAQDEVALRDDLRLTAGVRWERNPYTGAEFLPNVRLSWRATPAHAFWAAVSRTVRAPSRLDVDAYVPGAPPYLLAGGRGVRAETARVFELGYRGQAGQIVSYSVTAFRNLYDHLRTQDVTPDGRAIVFGNLMEGRSRGLEAWGNVQMTDAWRLAAGATLLHEEFTLKPGSGDEGSVMTTGRDPAYTAQLRSSHVLDEARELEVAVRRNGALGYPDVPAYWAIDARFGWRCAPGMELSVIGTNLNGGHAEYGVASVRGEVPRTVGVKLTWQR</sequence>
<dbReference type="EMBL" id="JANUGW010000012">
    <property type="protein sequence ID" value="MCS0583293.1"/>
    <property type="molecule type" value="Genomic_DNA"/>
</dbReference>
<dbReference type="InterPro" id="IPR039426">
    <property type="entry name" value="TonB-dep_rcpt-like"/>
</dbReference>
<evidence type="ECO:0000256" key="12">
    <source>
        <dbReference type="RuleBase" id="RU003357"/>
    </source>
</evidence>
<reference evidence="16 17" key="1">
    <citation type="submission" date="2022-08" db="EMBL/GenBank/DDBJ databases">
        <title>Reclassification of Massilia species as members of the genera Telluria, Duganella, Pseudoduganella, Mokoshia gen. nov. and Zemynaea gen. nov. using orthogonal and non-orthogonal genome-based approaches.</title>
        <authorList>
            <person name="Bowman J.P."/>
        </authorList>
    </citation>
    <scope>NUCLEOTIDE SEQUENCE [LARGE SCALE GENOMIC DNA]</scope>
    <source>
        <strain evidence="16 17">JCM 31316</strain>
    </source>
</reference>
<keyword evidence="9 16" id="KW-0675">Receptor</keyword>
<evidence type="ECO:0000256" key="2">
    <source>
        <dbReference type="ARBA" id="ARBA00009810"/>
    </source>
</evidence>
<dbReference type="SUPFAM" id="SSF56935">
    <property type="entry name" value="Porins"/>
    <property type="match status" value="1"/>
</dbReference>
<gene>
    <name evidence="16" type="ORF">NX784_17020</name>
</gene>
<proteinExistence type="inferred from homology"/>
<dbReference type="PROSITE" id="PS52016">
    <property type="entry name" value="TONB_DEPENDENT_REC_3"/>
    <property type="match status" value="1"/>
</dbReference>
<dbReference type="InterPro" id="IPR037066">
    <property type="entry name" value="Plug_dom_sf"/>
</dbReference>
<keyword evidence="3 11" id="KW-0813">Transport</keyword>
<dbReference type="RefSeq" id="WP_258817880.1">
    <property type="nucleotide sequence ID" value="NZ_JANUGW010000012.1"/>
</dbReference>
<evidence type="ECO:0000313" key="17">
    <source>
        <dbReference type="Proteomes" id="UP001204151"/>
    </source>
</evidence>
<protein>
    <submittedName>
        <fullName evidence="16">TonB-dependent receptor</fullName>
    </submittedName>
</protein>
<evidence type="ECO:0000256" key="5">
    <source>
        <dbReference type="ARBA" id="ARBA00022692"/>
    </source>
</evidence>
<keyword evidence="4 11" id="KW-1134">Transmembrane beta strand</keyword>
<evidence type="ECO:0000256" key="1">
    <source>
        <dbReference type="ARBA" id="ARBA00004571"/>
    </source>
</evidence>
<evidence type="ECO:0000256" key="6">
    <source>
        <dbReference type="ARBA" id="ARBA00022729"/>
    </source>
</evidence>
<keyword evidence="10 11" id="KW-0998">Cell outer membrane</keyword>
<keyword evidence="7 12" id="KW-0798">TonB box</keyword>
<dbReference type="Gene3D" id="2.40.170.20">
    <property type="entry name" value="TonB-dependent receptor, beta-barrel domain"/>
    <property type="match status" value="1"/>
</dbReference>
<feature type="domain" description="TonB-dependent receptor-like beta-barrel" evidence="14">
    <location>
        <begin position="237"/>
        <end position="621"/>
    </location>
</feature>
<keyword evidence="8 11" id="KW-0472">Membrane</keyword>
<evidence type="ECO:0000256" key="13">
    <source>
        <dbReference type="SAM" id="SignalP"/>
    </source>
</evidence>
<evidence type="ECO:0000256" key="7">
    <source>
        <dbReference type="ARBA" id="ARBA00023077"/>
    </source>
</evidence>
<dbReference type="Pfam" id="PF07715">
    <property type="entry name" value="Plug"/>
    <property type="match status" value="1"/>
</dbReference>
<evidence type="ECO:0000256" key="9">
    <source>
        <dbReference type="ARBA" id="ARBA00023170"/>
    </source>
</evidence>
<feature type="domain" description="TonB-dependent receptor plug" evidence="15">
    <location>
        <begin position="59"/>
        <end position="171"/>
    </location>
</feature>
<dbReference type="InterPro" id="IPR000531">
    <property type="entry name" value="Beta-barrel_TonB"/>
</dbReference>
<dbReference type="PANTHER" id="PTHR30069">
    <property type="entry name" value="TONB-DEPENDENT OUTER MEMBRANE RECEPTOR"/>
    <property type="match status" value="1"/>
</dbReference>
<comment type="caution">
    <text evidence="16">The sequence shown here is derived from an EMBL/GenBank/DDBJ whole genome shotgun (WGS) entry which is preliminary data.</text>
</comment>
<evidence type="ECO:0000256" key="3">
    <source>
        <dbReference type="ARBA" id="ARBA00022448"/>
    </source>
</evidence>
<evidence type="ECO:0000256" key="10">
    <source>
        <dbReference type="ARBA" id="ARBA00023237"/>
    </source>
</evidence>
<dbReference type="PANTHER" id="PTHR30069:SF29">
    <property type="entry name" value="HEMOGLOBIN AND HEMOGLOBIN-HAPTOGLOBIN-BINDING PROTEIN 1-RELATED"/>
    <property type="match status" value="1"/>
</dbReference>
<name>A0ABT1ZTN8_9BURK</name>
<feature type="chain" id="PRO_5046388666" evidence="13">
    <location>
        <begin position="26"/>
        <end position="649"/>
    </location>
</feature>
<accession>A0ABT1ZTN8</accession>
<evidence type="ECO:0000256" key="11">
    <source>
        <dbReference type="PROSITE-ProRule" id="PRU01360"/>
    </source>
</evidence>
<dbReference type="Proteomes" id="UP001204151">
    <property type="component" value="Unassembled WGS sequence"/>
</dbReference>
<keyword evidence="5 11" id="KW-0812">Transmembrane</keyword>
<dbReference type="Pfam" id="PF00593">
    <property type="entry name" value="TonB_dep_Rec_b-barrel"/>
    <property type="match status" value="1"/>
</dbReference>